<evidence type="ECO:0000256" key="1">
    <source>
        <dbReference type="SAM" id="MobiDB-lite"/>
    </source>
</evidence>
<dbReference type="Gene3D" id="3.40.50.1000">
    <property type="entry name" value="HAD superfamily/HAD-like"/>
    <property type="match status" value="1"/>
</dbReference>
<dbReference type="InterPro" id="IPR023214">
    <property type="entry name" value="HAD_sf"/>
</dbReference>
<dbReference type="GO" id="GO:0046404">
    <property type="term" value="F:ATP-dependent polydeoxyribonucleotide 5'-hydroxyl-kinase activity"/>
    <property type="evidence" value="ECO:0007669"/>
    <property type="project" value="TreeGrafter"/>
</dbReference>
<feature type="domain" description="PBZ-type" evidence="2">
    <location>
        <begin position="147"/>
        <end position="169"/>
    </location>
</feature>
<dbReference type="PANTHER" id="PTHR12083:SF9">
    <property type="entry name" value="BIFUNCTIONAL POLYNUCLEOTIDE PHOSPHATASE_KINASE"/>
    <property type="match status" value="1"/>
</dbReference>
<dbReference type="FunFam" id="3.40.50.300:FF:000737">
    <property type="entry name" value="Bifunctional polynucleotide phosphatase/kinase"/>
    <property type="match status" value="1"/>
</dbReference>
<dbReference type="VEuPathDB" id="AmoebaDB:ACA1_159200"/>
<organism evidence="3 4">
    <name type="scientific">Acanthamoeba castellanii (strain ATCC 30010 / Neff)</name>
    <dbReference type="NCBI Taxonomy" id="1257118"/>
    <lineage>
        <taxon>Eukaryota</taxon>
        <taxon>Amoebozoa</taxon>
        <taxon>Discosea</taxon>
        <taxon>Longamoebia</taxon>
        <taxon>Centramoebida</taxon>
        <taxon>Acanthamoebidae</taxon>
        <taxon>Acanthamoeba</taxon>
    </lineage>
</organism>
<dbReference type="RefSeq" id="XP_004348580.1">
    <property type="nucleotide sequence ID" value="XM_004348530.1"/>
</dbReference>
<dbReference type="AlphaFoldDB" id="L8HA70"/>
<proteinExistence type="predicted"/>
<dbReference type="FunFam" id="3.40.50.1000:FF:000078">
    <property type="entry name" value="Bifunctional polynucleotide phosphatase/kinase"/>
    <property type="match status" value="1"/>
</dbReference>
<dbReference type="Pfam" id="PF08645">
    <property type="entry name" value="PNK3P"/>
    <property type="match status" value="1"/>
</dbReference>
<dbReference type="OrthoDB" id="19045at2759"/>
<dbReference type="KEGG" id="acan:ACA1_159200"/>
<feature type="compositionally biased region" description="Low complexity" evidence="1">
    <location>
        <begin position="63"/>
        <end position="83"/>
    </location>
</feature>
<dbReference type="PANTHER" id="PTHR12083">
    <property type="entry name" value="BIFUNCTIONAL POLYNUCLEOTIDE PHOSPHATASE/KINASE"/>
    <property type="match status" value="1"/>
</dbReference>
<feature type="region of interest" description="Disordered" evidence="1">
    <location>
        <begin position="176"/>
        <end position="224"/>
    </location>
</feature>
<dbReference type="InterPro" id="IPR006551">
    <property type="entry name" value="Polynucleotide_phosphatase"/>
</dbReference>
<keyword evidence="4" id="KW-1185">Reference proteome</keyword>
<feature type="compositionally biased region" description="Acidic residues" evidence="1">
    <location>
        <begin position="200"/>
        <end position="209"/>
    </location>
</feature>
<evidence type="ECO:0000259" key="2">
    <source>
        <dbReference type="Pfam" id="PF10283"/>
    </source>
</evidence>
<sequence>MQGIQSRETTCCTLGSNPVLVRKQSTGKEQLLAKDKSSGLVHRDEFYLLPGEDSLQFSVDMPSTTSTTTTTTSASASSATLTTESNGKKRKMPSTFVEGEGGAATKNREEEEETTGAAAAKPAAKKKPKVEEEADERQQQKKQVDTRPKCMYGKACYRKNADHLKAFSHVFDDDGVEQTPATKKKTTNPAGATKKWEPEKELDDDEDEGSILLPPEDNNNEGRISYATPPKMRWTCVEGTLFVLNGVDVKPSAKIASFDMDSTLIVTKSGRVFPQSRTDWQWMYSSIPDALRRLHRSGFKIVIFTNQGGIKKSEAKADEIKGKIWDLWEDLGVPIQAFIAGGGDSWRKPSTDMWDFMCRHCNGGVAVDMESSFYCGDAAGRSADPTQGRPKRDFSCGDRKFAANIGVNFHTPEAHFLKQKEAEFEWGGVNPKSLYLAAQKHSLIEGVKGKSVKVASDTQELVVFVGFPASGKSTFAERYFVPEGYVRVNQALDEGSSVVIDNTNPSPAVRAEYLALAKKRGLPARCFYFATSKDVAKHLNHFRERLTDGERRHVPDMGYNIYAKNFKEPKPSEGFTEVKKINFVPRFDSKLEERLFLQFTAD</sequence>
<dbReference type="NCBIfam" id="TIGR01662">
    <property type="entry name" value="HAD-SF-IIIA"/>
    <property type="match status" value="1"/>
</dbReference>
<dbReference type="Proteomes" id="UP000011083">
    <property type="component" value="Unassembled WGS sequence"/>
</dbReference>
<protein>
    <submittedName>
        <fullName evidence="3">DNA 3'phosphatase</fullName>
    </submittedName>
</protein>
<name>L8HA70_ACACF</name>
<evidence type="ECO:0000313" key="4">
    <source>
        <dbReference type="Proteomes" id="UP000011083"/>
    </source>
</evidence>
<feature type="region of interest" description="Disordered" evidence="1">
    <location>
        <begin position="52"/>
        <end position="146"/>
    </location>
</feature>
<dbReference type="NCBIfam" id="TIGR01664">
    <property type="entry name" value="DNA-3'-Pase"/>
    <property type="match status" value="1"/>
</dbReference>
<feature type="compositionally biased region" description="Basic and acidic residues" evidence="1">
    <location>
        <begin position="136"/>
        <end position="146"/>
    </location>
</feature>
<dbReference type="InterPro" id="IPR006549">
    <property type="entry name" value="HAD-SF_hydro_IIIA"/>
</dbReference>
<gene>
    <name evidence="3" type="ORF">ACA1_159200</name>
</gene>
<dbReference type="Pfam" id="PF13671">
    <property type="entry name" value="AAA_33"/>
    <property type="match status" value="1"/>
</dbReference>
<dbReference type="SUPFAM" id="SSF52540">
    <property type="entry name" value="P-loop containing nucleoside triphosphate hydrolases"/>
    <property type="match status" value="1"/>
</dbReference>
<dbReference type="InterPro" id="IPR036412">
    <property type="entry name" value="HAD-like_sf"/>
</dbReference>
<dbReference type="SUPFAM" id="SSF56784">
    <property type="entry name" value="HAD-like"/>
    <property type="match status" value="1"/>
</dbReference>
<dbReference type="EMBL" id="KB007890">
    <property type="protein sequence ID" value="ELR22122.1"/>
    <property type="molecule type" value="Genomic_DNA"/>
</dbReference>
<dbReference type="Gene3D" id="3.40.50.300">
    <property type="entry name" value="P-loop containing nucleotide triphosphate hydrolases"/>
    <property type="match status" value="1"/>
</dbReference>
<dbReference type="GO" id="GO:0003690">
    <property type="term" value="F:double-stranded DNA binding"/>
    <property type="evidence" value="ECO:0007669"/>
    <property type="project" value="TreeGrafter"/>
</dbReference>
<dbReference type="CDD" id="cd01625">
    <property type="entry name" value="HAD_PNP"/>
    <property type="match status" value="1"/>
</dbReference>
<reference evidence="3 4" key="1">
    <citation type="journal article" date="2013" name="Genome Biol.">
        <title>Genome of Acanthamoeba castellanii highlights extensive lateral gene transfer and early evolution of tyrosine kinase signaling.</title>
        <authorList>
            <person name="Clarke M."/>
            <person name="Lohan A.J."/>
            <person name="Liu B."/>
            <person name="Lagkouvardos I."/>
            <person name="Roy S."/>
            <person name="Zafar N."/>
            <person name="Bertelli C."/>
            <person name="Schilde C."/>
            <person name="Kianianmomeni A."/>
            <person name="Burglin T.R."/>
            <person name="Frech C."/>
            <person name="Turcotte B."/>
            <person name="Kopec K.O."/>
            <person name="Synnott J.M."/>
            <person name="Choo C."/>
            <person name="Paponov I."/>
            <person name="Finkler A."/>
            <person name="Soon Heng Tan C."/>
            <person name="Hutchins A.P."/>
            <person name="Weinmeier T."/>
            <person name="Rattei T."/>
            <person name="Chu J.S."/>
            <person name="Gimenez G."/>
            <person name="Irimia M."/>
            <person name="Rigden D.J."/>
            <person name="Fitzpatrick D.A."/>
            <person name="Lorenzo-Morales J."/>
            <person name="Bateman A."/>
            <person name="Chiu C.H."/>
            <person name="Tang P."/>
            <person name="Hegemann P."/>
            <person name="Fromm H."/>
            <person name="Raoult D."/>
            <person name="Greub G."/>
            <person name="Miranda-Saavedra D."/>
            <person name="Chen N."/>
            <person name="Nash P."/>
            <person name="Ginger M.L."/>
            <person name="Horn M."/>
            <person name="Schaap P."/>
            <person name="Caler L."/>
            <person name="Loftus B."/>
        </authorList>
    </citation>
    <scope>NUCLEOTIDE SEQUENCE [LARGE SCALE GENOMIC DNA]</scope>
    <source>
        <strain evidence="3 4">Neff</strain>
    </source>
</reference>
<dbReference type="InterPro" id="IPR027417">
    <property type="entry name" value="P-loop_NTPase"/>
</dbReference>
<evidence type="ECO:0000313" key="3">
    <source>
        <dbReference type="EMBL" id="ELR22122.1"/>
    </source>
</evidence>
<dbReference type="InterPro" id="IPR013954">
    <property type="entry name" value="PNK3P"/>
</dbReference>
<dbReference type="Pfam" id="PF10283">
    <property type="entry name" value="zf-CCHH"/>
    <property type="match status" value="1"/>
</dbReference>
<dbReference type="InterPro" id="IPR019406">
    <property type="entry name" value="APLF_PBZ"/>
</dbReference>
<dbReference type="GO" id="GO:0046403">
    <property type="term" value="F:polynucleotide 3'-phosphatase activity"/>
    <property type="evidence" value="ECO:0007669"/>
    <property type="project" value="TreeGrafter"/>
</dbReference>
<dbReference type="GO" id="GO:0006281">
    <property type="term" value="P:DNA repair"/>
    <property type="evidence" value="ECO:0007669"/>
    <property type="project" value="TreeGrafter"/>
</dbReference>
<dbReference type="GeneID" id="14923048"/>
<accession>L8HA70</accession>
<dbReference type="STRING" id="1257118.L8HA70"/>